<proteinExistence type="predicted"/>
<dbReference type="InterPro" id="IPR053139">
    <property type="entry name" value="Surface_bspA-like"/>
</dbReference>
<organism evidence="1 2">
    <name type="scientific">Triparma verrucosa</name>
    <dbReference type="NCBI Taxonomy" id="1606542"/>
    <lineage>
        <taxon>Eukaryota</taxon>
        <taxon>Sar</taxon>
        <taxon>Stramenopiles</taxon>
        <taxon>Ochrophyta</taxon>
        <taxon>Bolidophyceae</taxon>
        <taxon>Parmales</taxon>
        <taxon>Triparmaceae</taxon>
        <taxon>Triparma</taxon>
    </lineage>
</organism>
<protein>
    <submittedName>
        <fullName evidence="1">Uncharacterized protein</fullName>
    </submittedName>
</protein>
<reference evidence="2" key="1">
    <citation type="journal article" date="2023" name="Commun. Biol.">
        <title>Genome analysis of Parmales, the sister group of diatoms, reveals the evolutionary specialization of diatoms from phago-mixotrophs to photoautotrophs.</title>
        <authorList>
            <person name="Ban H."/>
            <person name="Sato S."/>
            <person name="Yoshikawa S."/>
            <person name="Yamada K."/>
            <person name="Nakamura Y."/>
            <person name="Ichinomiya M."/>
            <person name="Sato N."/>
            <person name="Blanc-Mathieu R."/>
            <person name="Endo H."/>
            <person name="Kuwata A."/>
            <person name="Ogata H."/>
        </authorList>
    </citation>
    <scope>NUCLEOTIDE SEQUENCE [LARGE SCALE GENOMIC DNA]</scope>
    <source>
        <strain evidence="2">NIES 3699</strain>
    </source>
</reference>
<evidence type="ECO:0000313" key="1">
    <source>
        <dbReference type="EMBL" id="GMH97123.1"/>
    </source>
</evidence>
<name>A0A9W7F132_9STRA</name>
<dbReference type="AlphaFoldDB" id="A0A9W7F132"/>
<dbReference type="PANTHER" id="PTHR45661">
    <property type="entry name" value="SURFACE ANTIGEN"/>
    <property type="match status" value="1"/>
</dbReference>
<dbReference type="EMBL" id="BRXX01000196">
    <property type="protein sequence ID" value="GMH97123.1"/>
    <property type="molecule type" value="Genomic_DNA"/>
</dbReference>
<dbReference type="InterPro" id="IPR026906">
    <property type="entry name" value="LRR_5"/>
</dbReference>
<dbReference type="InterPro" id="IPR032675">
    <property type="entry name" value="LRR_dom_sf"/>
</dbReference>
<comment type="caution">
    <text evidence="1">The sequence shown here is derived from an EMBL/GenBank/DDBJ whole genome shotgun (WGS) entry which is preliminary data.</text>
</comment>
<evidence type="ECO:0000313" key="2">
    <source>
        <dbReference type="Proteomes" id="UP001165160"/>
    </source>
</evidence>
<sequence length="235" mass="26218">MTAPVAQPLPLPPPPPLLPVDDFMLTNDFRRLLVEFVQIDMLTKMRLLCKDWRRVVDAFIDRKVESGEMTVIGGNEISYKEAEALKERRSLITQVVFLLNMTKVEAKACIFAVNLIVVEIPEGVESIGNAAFKNCHSLTTVSFPKSLTYIGDGAFVDCSSLETVDLLHTNLQELGRSAFLNCFELRSMTIPDSLQTLGRNVFAKCGKLVPSHIDIYHKNANLKTIAHLRSLQSAK</sequence>
<dbReference type="SUPFAM" id="SSF52058">
    <property type="entry name" value="L domain-like"/>
    <property type="match status" value="1"/>
</dbReference>
<accession>A0A9W7F132</accession>
<dbReference type="Proteomes" id="UP001165160">
    <property type="component" value="Unassembled WGS sequence"/>
</dbReference>
<gene>
    <name evidence="1" type="ORF">TrVE_jg7821</name>
</gene>
<dbReference type="Pfam" id="PF13306">
    <property type="entry name" value="LRR_5"/>
    <property type="match status" value="1"/>
</dbReference>
<keyword evidence="2" id="KW-1185">Reference proteome</keyword>
<dbReference type="Gene3D" id="3.80.10.10">
    <property type="entry name" value="Ribonuclease Inhibitor"/>
    <property type="match status" value="1"/>
</dbReference>
<dbReference type="PANTHER" id="PTHR45661:SF3">
    <property type="entry name" value="IG-LIKE DOMAIN-CONTAINING PROTEIN"/>
    <property type="match status" value="1"/>
</dbReference>